<comment type="caution">
    <text evidence="1">The sequence shown here is derived from an EMBL/GenBank/DDBJ whole genome shotgun (WGS) entry which is preliminary data.</text>
</comment>
<dbReference type="SUPFAM" id="SSF56112">
    <property type="entry name" value="Protein kinase-like (PK-like)"/>
    <property type="match status" value="1"/>
</dbReference>
<reference evidence="1 2" key="1">
    <citation type="submission" date="2024-04" db="EMBL/GenBank/DDBJ databases">
        <title>Tritrichomonas musculus Genome.</title>
        <authorList>
            <person name="Alves-Ferreira E."/>
            <person name="Grigg M."/>
            <person name="Lorenzi H."/>
            <person name="Galac M."/>
        </authorList>
    </citation>
    <scope>NUCLEOTIDE SEQUENCE [LARGE SCALE GENOMIC DNA]</scope>
    <source>
        <strain evidence="1 2">EAF2021</strain>
    </source>
</reference>
<evidence type="ECO:0000313" key="1">
    <source>
        <dbReference type="EMBL" id="KAK8842605.1"/>
    </source>
</evidence>
<dbReference type="GO" id="GO:0016301">
    <property type="term" value="F:kinase activity"/>
    <property type="evidence" value="ECO:0007669"/>
    <property type="project" value="UniProtKB-KW"/>
</dbReference>
<proteinExistence type="predicted"/>
<sequence>MPDYLPRPIQDLIGRMLIINPQERIRIESIKEHPAFKMFLPASYTIPTPLPIPSITEVMDPSTLNPDVLKTLIEIGFADESELMSEFTREGHSMAKVFYSMLTTNLTLESLPWNSDVEEHPKEAFIQSPQNNFQFGTSPDILPESNPIGSEVFSLAEKAQWAYLPQNEYKYEVIQPCLGIQIPLEQLMMNLQFMLTSLHFQWFHPNDFTILSRRAEDMMYLVARVQRENEFLNMNLYFSQASQVAISNILEAVRNMLTPSE</sequence>
<gene>
    <name evidence="1" type="ORF">M9Y10_025463</name>
</gene>
<evidence type="ECO:0000313" key="2">
    <source>
        <dbReference type="Proteomes" id="UP001470230"/>
    </source>
</evidence>
<name>A0ABR2H8Q5_9EUKA</name>
<protein>
    <submittedName>
        <fullName evidence="1">Serine/threonine-protein kinase brsk1</fullName>
    </submittedName>
</protein>
<dbReference type="Proteomes" id="UP001470230">
    <property type="component" value="Unassembled WGS sequence"/>
</dbReference>
<dbReference type="InterPro" id="IPR011009">
    <property type="entry name" value="Kinase-like_dom_sf"/>
</dbReference>
<keyword evidence="2" id="KW-1185">Reference proteome</keyword>
<organism evidence="1 2">
    <name type="scientific">Tritrichomonas musculus</name>
    <dbReference type="NCBI Taxonomy" id="1915356"/>
    <lineage>
        <taxon>Eukaryota</taxon>
        <taxon>Metamonada</taxon>
        <taxon>Parabasalia</taxon>
        <taxon>Tritrichomonadida</taxon>
        <taxon>Tritrichomonadidae</taxon>
        <taxon>Tritrichomonas</taxon>
    </lineage>
</organism>
<keyword evidence="1" id="KW-0418">Kinase</keyword>
<keyword evidence="1" id="KW-0808">Transferase</keyword>
<dbReference type="EMBL" id="JAPFFF010000037">
    <property type="protein sequence ID" value="KAK8842605.1"/>
    <property type="molecule type" value="Genomic_DNA"/>
</dbReference>
<accession>A0ABR2H8Q5</accession>